<dbReference type="PROSITE" id="PS01211">
    <property type="entry name" value="UPF0001"/>
    <property type="match status" value="1"/>
</dbReference>
<comment type="similarity">
    <text evidence="2 4">Belongs to the pyridoxal phosphate-binding protein YggS/PROSC family.</text>
</comment>
<feature type="modified residue" description="N6-(pyridoxal phosphate)lysine" evidence="2 3">
    <location>
        <position position="43"/>
    </location>
</feature>
<evidence type="ECO:0000256" key="4">
    <source>
        <dbReference type="RuleBase" id="RU004514"/>
    </source>
</evidence>
<comment type="cofactor">
    <cofactor evidence="3">
        <name>pyridoxal 5'-phosphate</name>
        <dbReference type="ChEBI" id="CHEBI:597326"/>
    </cofactor>
</comment>
<dbReference type="PANTHER" id="PTHR10146">
    <property type="entry name" value="PROLINE SYNTHETASE CO-TRANSCRIBED BACTERIAL HOMOLOG PROTEIN"/>
    <property type="match status" value="1"/>
</dbReference>
<dbReference type="HAMAP" id="MF_02087">
    <property type="entry name" value="PLP_homeostasis"/>
    <property type="match status" value="1"/>
</dbReference>
<dbReference type="CDD" id="cd00635">
    <property type="entry name" value="PLPDE_III_YBL036c_like"/>
    <property type="match status" value="1"/>
</dbReference>
<dbReference type="GO" id="GO:0030170">
    <property type="term" value="F:pyridoxal phosphate binding"/>
    <property type="evidence" value="ECO:0007669"/>
    <property type="project" value="UniProtKB-UniRule"/>
</dbReference>
<dbReference type="AlphaFoldDB" id="A0A0K1P8N5"/>
<name>A0A0K1P8N5_9BACT</name>
<dbReference type="RefSeq" id="WP_050724394.1">
    <property type="nucleotide sequence ID" value="NZ_CP012332.1"/>
</dbReference>
<dbReference type="FunFam" id="3.20.20.10:FF:000018">
    <property type="entry name" value="Pyridoxal phosphate homeostasis protein"/>
    <property type="match status" value="1"/>
</dbReference>
<keyword evidence="1 2" id="KW-0663">Pyridoxal phosphate</keyword>
<evidence type="ECO:0000259" key="5">
    <source>
        <dbReference type="Pfam" id="PF01168"/>
    </source>
</evidence>
<dbReference type="Gene3D" id="3.20.20.10">
    <property type="entry name" value="Alanine racemase"/>
    <property type="match status" value="1"/>
</dbReference>
<keyword evidence="7" id="KW-1185">Reference proteome</keyword>
<dbReference type="Pfam" id="PF01168">
    <property type="entry name" value="Ala_racemase_N"/>
    <property type="match status" value="1"/>
</dbReference>
<comment type="function">
    <text evidence="2">Pyridoxal 5'-phosphate (PLP)-binding protein, which is involved in PLP homeostasis.</text>
</comment>
<gene>
    <name evidence="6" type="ORF">AKJ08_0254</name>
</gene>
<evidence type="ECO:0000313" key="7">
    <source>
        <dbReference type="Proteomes" id="UP000055590"/>
    </source>
</evidence>
<dbReference type="InterPro" id="IPR001608">
    <property type="entry name" value="Ala_racemase_N"/>
</dbReference>
<dbReference type="OrthoDB" id="9804072at2"/>
<dbReference type="SUPFAM" id="SSF51419">
    <property type="entry name" value="PLP-binding barrel"/>
    <property type="match status" value="1"/>
</dbReference>
<evidence type="ECO:0000256" key="3">
    <source>
        <dbReference type="PIRSR" id="PIRSR004848-1"/>
    </source>
</evidence>
<dbReference type="EMBL" id="CP012332">
    <property type="protein sequence ID" value="AKU89867.1"/>
    <property type="molecule type" value="Genomic_DNA"/>
</dbReference>
<dbReference type="InterPro" id="IPR029066">
    <property type="entry name" value="PLP-binding_barrel"/>
</dbReference>
<dbReference type="PATRIC" id="fig|1391653.3.peg.266"/>
<dbReference type="PIRSF" id="PIRSF004848">
    <property type="entry name" value="YBL036c_PLPDEIII"/>
    <property type="match status" value="1"/>
</dbReference>
<dbReference type="PANTHER" id="PTHR10146:SF14">
    <property type="entry name" value="PYRIDOXAL PHOSPHATE HOMEOSTASIS PROTEIN"/>
    <property type="match status" value="1"/>
</dbReference>
<evidence type="ECO:0000313" key="6">
    <source>
        <dbReference type="EMBL" id="AKU89867.1"/>
    </source>
</evidence>
<feature type="domain" description="Alanine racemase N-terminal" evidence="5">
    <location>
        <begin position="50"/>
        <end position="231"/>
    </location>
</feature>
<evidence type="ECO:0000256" key="1">
    <source>
        <dbReference type="ARBA" id="ARBA00022898"/>
    </source>
</evidence>
<reference evidence="6 7" key="1">
    <citation type="submission" date="2015-08" db="EMBL/GenBank/DDBJ databases">
        <authorList>
            <person name="Babu N.S."/>
            <person name="Beckwith C.J."/>
            <person name="Beseler K.G."/>
            <person name="Brison A."/>
            <person name="Carone J.V."/>
            <person name="Caskin T.P."/>
            <person name="Diamond M."/>
            <person name="Durham M.E."/>
            <person name="Foxe J.M."/>
            <person name="Go M."/>
            <person name="Henderson B.A."/>
            <person name="Jones I.B."/>
            <person name="McGettigan J.A."/>
            <person name="Micheletti S.J."/>
            <person name="Nasrallah M.E."/>
            <person name="Ortiz D."/>
            <person name="Piller C.R."/>
            <person name="Privatt S.R."/>
            <person name="Schneider S.L."/>
            <person name="Sharp S."/>
            <person name="Smith T.C."/>
            <person name="Stanton J.D."/>
            <person name="Ullery H.E."/>
            <person name="Wilson R.J."/>
            <person name="Serrano M.G."/>
            <person name="Buck G."/>
            <person name="Lee V."/>
            <person name="Wang Y."/>
            <person name="Carvalho R."/>
            <person name="Voegtly L."/>
            <person name="Shi R."/>
            <person name="Duckworth R."/>
            <person name="Johnson A."/>
            <person name="Loviza R."/>
            <person name="Walstead R."/>
            <person name="Shah Z."/>
            <person name="Kiflezghi M."/>
            <person name="Wade K."/>
            <person name="Ball S.L."/>
            <person name="Bradley K.W."/>
            <person name="Asai D.J."/>
            <person name="Bowman C.A."/>
            <person name="Russell D.A."/>
            <person name="Pope W.H."/>
            <person name="Jacobs-Sera D."/>
            <person name="Hendrix R.W."/>
            <person name="Hatfull G.F."/>
        </authorList>
    </citation>
    <scope>NUCLEOTIDE SEQUENCE [LARGE SCALE GENOMIC DNA]</scope>
    <source>
        <strain evidence="6 7">DSM 27710</strain>
    </source>
</reference>
<dbReference type="InterPro" id="IPR011078">
    <property type="entry name" value="PyrdxlP_homeostasis"/>
</dbReference>
<proteinExistence type="inferred from homology"/>
<dbReference type="KEGG" id="vin:AKJ08_0254"/>
<dbReference type="NCBIfam" id="TIGR00044">
    <property type="entry name" value="YggS family pyridoxal phosphate-dependent enzyme"/>
    <property type="match status" value="1"/>
</dbReference>
<evidence type="ECO:0000256" key="2">
    <source>
        <dbReference type="HAMAP-Rule" id="MF_02087"/>
    </source>
</evidence>
<protein>
    <recommendedName>
        <fullName evidence="2">Pyridoxal phosphate homeostasis protein</fullName>
        <shortName evidence="2">PLP homeostasis protein</shortName>
    </recommendedName>
</protein>
<dbReference type="STRING" id="1391653.AKJ08_0254"/>
<organism evidence="6 7">
    <name type="scientific">Vulgatibacter incomptus</name>
    <dbReference type="NCBI Taxonomy" id="1391653"/>
    <lineage>
        <taxon>Bacteria</taxon>
        <taxon>Pseudomonadati</taxon>
        <taxon>Myxococcota</taxon>
        <taxon>Myxococcia</taxon>
        <taxon>Myxococcales</taxon>
        <taxon>Cystobacterineae</taxon>
        <taxon>Vulgatibacteraceae</taxon>
        <taxon>Vulgatibacter</taxon>
    </lineage>
</organism>
<accession>A0A0K1P8N5</accession>
<dbReference type="Proteomes" id="UP000055590">
    <property type="component" value="Chromosome"/>
</dbReference>
<sequence length="243" mass="26856">MVTSPEDSAIILDHLASVRRRIAEACARVGRDPAEIRLLLATKTVTPERIRVAVEAGATLLGENRVQEALGKYEAIPEAEWHFIGHLQTNKVRQVLQFAKVIQSVDRPSLVEALDARLQSEGRAIDVLLQVNTSYEESKYGVAPEQALDLARLVKSHDTLRVRGLMTIGPLSDDLERVRRAYRLLREIHGQVEGELGPLPILSMGMSGDFELAIEEGATLVRVGTTVFGARAHPDSHYWPDGK</sequence>